<evidence type="ECO:0000256" key="1">
    <source>
        <dbReference type="ARBA" id="ARBA00023118"/>
    </source>
</evidence>
<dbReference type="RefSeq" id="WP_075859513.1">
    <property type="nucleotide sequence ID" value="NZ_BDJK01000027.1"/>
</dbReference>
<comment type="caution">
    <text evidence="2">The sequence shown here is derived from an EMBL/GenBank/DDBJ whole genome shotgun (WGS) entry which is preliminary data.</text>
</comment>
<protein>
    <submittedName>
        <fullName evidence="2">CRISPR-associated protein Cas5</fullName>
    </submittedName>
</protein>
<keyword evidence="1" id="KW-0051">Antiviral defense</keyword>
<evidence type="ECO:0000313" key="2">
    <source>
        <dbReference type="EMBL" id="GAV23060.1"/>
    </source>
</evidence>
<organism evidence="2 3">
    <name type="scientific">Carboxydothermus pertinax</name>
    <dbReference type="NCBI Taxonomy" id="870242"/>
    <lineage>
        <taxon>Bacteria</taxon>
        <taxon>Bacillati</taxon>
        <taxon>Bacillota</taxon>
        <taxon>Clostridia</taxon>
        <taxon>Thermoanaerobacterales</taxon>
        <taxon>Thermoanaerobacteraceae</taxon>
        <taxon>Carboxydothermus</taxon>
    </lineage>
</organism>
<accession>A0A1L8CVX2</accession>
<dbReference type="EMBL" id="BDJK01000027">
    <property type="protein sequence ID" value="GAV23060.1"/>
    <property type="molecule type" value="Genomic_DNA"/>
</dbReference>
<dbReference type="Proteomes" id="UP000187485">
    <property type="component" value="Unassembled WGS sequence"/>
</dbReference>
<dbReference type="NCBIfam" id="TIGR02593">
    <property type="entry name" value="CRISPR_cas5"/>
    <property type="match status" value="1"/>
</dbReference>
<dbReference type="CDD" id="cd09692">
    <property type="entry name" value="Cas5_I-B"/>
    <property type="match status" value="1"/>
</dbReference>
<dbReference type="Gene3D" id="3.30.70.2660">
    <property type="match status" value="1"/>
</dbReference>
<reference evidence="3" key="1">
    <citation type="submission" date="2016-12" db="EMBL/GenBank/DDBJ databases">
        <title>Draft Genome Sequences od Carboxydothermus pertinax and islandicus, Hydrogenogenic Carboxydotrophic Bacteria.</title>
        <authorList>
            <person name="Fukuyama Y."/>
            <person name="Ohmae K."/>
            <person name="Yoneda Y."/>
            <person name="Yoshida T."/>
            <person name="Sako Y."/>
        </authorList>
    </citation>
    <scope>NUCLEOTIDE SEQUENCE [LARGE SCALE GENOMIC DNA]</scope>
    <source>
        <strain evidence="3">Ug1</strain>
    </source>
</reference>
<dbReference type="STRING" id="870242.cpu_15700"/>
<dbReference type="GO" id="GO:0051607">
    <property type="term" value="P:defense response to virus"/>
    <property type="evidence" value="ECO:0007669"/>
    <property type="project" value="UniProtKB-KW"/>
</dbReference>
<dbReference type="InterPro" id="IPR013422">
    <property type="entry name" value="CRISPR-assoc_prot_Cas5_N"/>
</dbReference>
<evidence type="ECO:0000313" key="3">
    <source>
        <dbReference type="Proteomes" id="UP000187485"/>
    </source>
</evidence>
<dbReference type="OrthoDB" id="1805474at2"/>
<keyword evidence="3" id="KW-1185">Reference proteome</keyword>
<dbReference type="InterPro" id="IPR021124">
    <property type="entry name" value="CRISPR-assoc_prot_Cas5"/>
</dbReference>
<dbReference type="NCBIfam" id="TIGR02592">
    <property type="entry name" value="cas_Cas5h"/>
    <property type="match status" value="1"/>
</dbReference>
<gene>
    <name evidence="2" type="ORF">cpu_15700</name>
</gene>
<dbReference type="AlphaFoldDB" id="A0A1L8CVX2"/>
<sequence length="248" mass="27717">MRKVIVFEIRGPAAHFRKFYTNSSSLSYAFPARTTLAGIVAAVLGLPKDSYYRLLTGKEAHYAVRLITPVRKIMQTVKFVRTKTIKEVNGSGGPTMIPTEIILPVRGRELIYRVYFYHDDLSFQEELAKQLALGPKFPVYLGRSEFLAKIDFLGVFSGTALETNFVDTVVNLELLKDEELLFSTLHGEDLRYLKEKMPFSFNSDRSIAATASVVYEVGGNRVGGNFNVPAFKIESLGDVVLFMEPGGI</sequence>
<dbReference type="InterPro" id="IPR013421">
    <property type="entry name" value="CRISPR-assoc_prot_Cas5_HALMA"/>
</dbReference>
<proteinExistence type="predicted"/>
<dbReference type="GO" id="GO:0043571">
    <property type="term" value="P:maintenance of CRISPR repeat elements"/>
    <property type="evidence" value="ECO:0007669"/>
    <property type="project" value="InterPro"/>
</dbReference>
<name>A0A1L8CVX2_9THEO</name>
<dbReference type="Pfam" id="PF09704">
    <property type="entry name" value="Cas_Cas5d"/>
    <property type="match status" value="1"/>
</dbReference>